<evidence type="ECO:0000259" key="2">
    <source>
        <dbReference type="PROSITE" id="PS50110"/>
    </source>
</evidence>
<dbReference type="InterPro" id="IPR052048">
    <property type="entry name" value="ST_Response_Regulator"/>
</dbReference>
<dbReference type="PROSITE" id="PS50110">
    <property type="entry name" value="RESPONSE_REGULATORY"/>
    <property type="match status" value="1"/>
</dbReference>
<evidence type="ECO:0000256" key="1">
    <source>
        <dbReference type="PROSITE-ProRule" id="PRU00169"/>
    </source>
</evidence>
<accession>A0A3D8YHW4</accession>
<dbReference type="RefSeq" id="WP_115830214.1">
    <property type="nucleotide sequence ID" value="NZ_QNUL01000004.1"/>
</dbReference>
<keyword evidence="4" id="KW-1185">Reference proteome</keyword>
<evidence type="ECO:0000313" key="3">
    <source>
        <dbReference type="EMBL" id="REA62909.1"/>
    </source>
</evidence>
<organism evidence="3 4">
    <name type="scientific">Dyadobacter luteus</name>
    <dbReference type="NCBI Taxonomy" id="2259619"/>
    <lineage>
        <taxon>Bacteria</taxon>
        <taxon>Pseudomonadati</taxon>
        <taxon>Bacteroidota</taxon>
        <taxon>Cytophagia</taxon>
        <taxon>Cytophagales</taxon>
        <taxon>Spirosomataceae</taxon>
        <taxon>Dyadobacter</taxon>
    </lineage>
</organism>
<sequence>MKIAIIDDDPLCHFLHRKLIQTVSVEHQILRYNNGLEAMEFLILNMGRPELLPEVILLDINMPIMNGWQFLEKLRLLMPSGYAPEIYLVSSSTDTRDAESAAQYPELRAFLQKPLTKTQVSQILNGDPVSIEIPSYKSNDWLSSYVPLSNPAHPFT</sequence>
<comment type="caution">
    <text evidence="3">The sequence shown here is derived from an EMBL/GenBank/DDBJ whole genome shotgun (WGS) entry which is preliminary data.</text>
</comment>
<gene>
    <name evidence="3" type="ORF">DSL64_08330</name>
</gene>
<dbReference type="SUPFAM" id="SSF52172">
    <property type="entry name" value="CheY-like"/>
    <property type="match status" value="1"/>
</dbReference>
<dbReference type="Pfam" id="PF00072">
    <property type="entry name" value="Response_reg"/>
    <property type="match status" value="1"/>
</dbReference>
<dbReference type="GO" id="GO:0000160">
    <property type="term" value="P:phosphorelay signal transduction system"/>
    <property type="evidence" value="ECO:0007669"/>
    <property type="project" value="InterPro"/>
</dbReference>
<proteinExistence type="predicted"/>
<name>A0A3D8YHW4_9BACT</name>
<dbReference type="AlphaFoldDB" id="A0A3D8YHW4"/>
<dbReference type="InterPro" id="IPR011006">
    <property type="entry name" value="CheY-like_superfamily"/>
</dbReference>
<evidence type="ECO:0000313" key="4">
    <source>
        <dbReference type="Proteomes" id="UP000256373"/>
    </source>
</evidence>
<dbReference type="PANTHER" id="PTHR43228">
    <property type="entry name" value="TWO-COMPONENT RESPONSE REGULATOR"/>
    <property type="match status" value="1"/>
</dbReference>
<dbReference type="PANTHER" id="PTHR43228:SF1">
    <property type="entry name" value="TWO-COMPONENT RESPONSE REGULATOR ARR22"/>
    <property type="match status" value="1"/>
</dbReference>
<dbReference type="Proteomes" id="UP000256373">
    <property type="component" value="Unassembled WGS sequence"/>
</dbReference>
<feature type="domain" description="Response regulatory" evidence="2">
    <location>
        <begin position="2"/>
        <end position="128"/>
    </location>
</feature>
<dbReference type="InterPro" id="IPR001789">
    <property type="entry name" value="Sig_transdc_resp-reg_receiver"/>
</dbReference>
<keyword evidence="1" id="KW-0597">Phosphoprotein</keyword>
<dbReference type="OrthoDB" id="1524091at2"/>
<dbReference type="EMBL" id="QNUL01000004">
    <property type="protein sequence ID" value="REA62909.1"/>
    <property type="molecule type" value="Genomic_DNA"/>
</dbReference>
<dbReference type="Gene3D" id="3.40.50.2300">
    <property type="match status" value="1"/>
</dbReference>
<protein>
    <submittedName>
        <fullName evidence="3">Response regulator</fullName>
    </submittedName>
</protein>
<dbReference type="SMART" id="SM00448">
    <property type="entry name" value="REC"/>
    <property type="match status" value="1"/>
</dbReference>
<reference evidence="3 4" key="1">
    <citation type="submission" date="2018-07" db="EMBL/GenBank/DDBJ databases">
        <title>Dyadobacter roseus sp. nov., isolated from rose rhizosphere soil.</title>
        <authorList>
            <person name="Chen L."/>
        </authorList>
    </citation>
    <scope>NUCLEOTIDE SEQUENCE [LARGE SCALE GENOMIC DNA]</scope>
    <source>
        <strain evidence="3 4">RS19</strain>
    </source>
</reference>
<feature type="modified residue" description="4-aspartylphosphate" evidence="1">
    <location>
        <position position="59"/>
    </location>
</feature>